<keyword evidence="2" id="KW-1185">Reference proteome</keyword>
<evidence type="ECO:0000313" key="1">
    <source>
        <dbReference type="EnsemblMetazoa" id="ASTEI11528-PA"/>
    </source>
</evidence>
<dbReference type="EnsemblMetazoa" id="ASTEI11528-RA">
    <property type="protein sequence ID" value="ASTEI11528-PA"/>
    <property type="gene ID" value="ASTEI11528"/>
</dbReference>
<reference evidence="2" key="1">
    <citation type="journal article" date="2014" name="Genome Biol.">
        <title>Genome analysis of a major urban malaria vector mosquito, Anopheles stephensi.</title>
        <authorList>
            <person name="Jiang X."/>
            <person name="Peery A."/>
            <person name="Hall A.B."/>
            <person name="Sharma A."/>
            <person name="Chen X.G."/>
            <person name="Waterhouse R.M."/>
            <person name="Komissarov A."/>
            <person name="Riehle M.M."/>
            <person name="Shouche Y."/>
            <person name="Sharakhova M.V."/>
            <person name="Lawson D."/>
            <person name="Pakpour N."/>
            <person name="Arensburger P."/>
            <person name="Davidson V.L."/>
            <person name="Eiglmeier K."/>
            <person name="Emrich S."/>
            <person name="George P."/>
            <person name="Kennedy R.C."/>
            <person name="Mane S.P."/>
            <person name="Maslen G."/>
            <person name="Oringanje C."/>
            <person name="Qi Y."/>
            <person name="Settlage R."/>
            <person name="Tojo M."/>
            <person name="Tubio J.M."/>
            <person name="Unger M.F."/>
            <person name="Wang B."/>
            <person name="Vernick K.D."/>
            <person name="Ribeiro J.M."/>
            <person name="James A.A."/>
            <person name="Michel K."/>
            <person name="Riehle M.A."/>
            <person name="Luckhart S."/>
            <person name="Sharakhov I.V."/>
            <person name="Tu Z."/>
        </authorList>
    </citation>
    <scope>NUCLEOTIDE SEQUENCE [LARGE SCALE GENOMIC DNA]</scope>
    <source>
        <strain evidence="2">Indian</strain>
    </source>
</reference>
<dbReference type="VEuPathDB" id="VectorBase:ASTE009634"/>
<reference evidence="1" key="2">
    <citation type="submission" date="2020-05" db="UniProtKB">
        <authorList>
            <consortium name="EnsemblMetazoa"/>
        </authorList>
    </citation>
    <scope>IDENTIFICATION</scope>
    <source>
        <strain evidence="1">Indian</strain>
    </source>
</reference>
<dbReference type="OMA" id="QCHEQEL"/>
<dbReference type="VEuPathDB" id="VectorBase:ASTEI11528"/>
<proteinExistence type="predicted"/>
<name>A0A182YSU2_ANOST</name>
<dbReference type="Proteomes" id="UP000076408">
    <property type="component" value="Unassembled WGS sequence"/>
</dbReference>
<dbReference type="AlphaFoldDB" id="A0A182YSU2"/>
<sequence>SREVDEELDEIASTCSWILAQNYLKPTINNVVTIGDIALLKMLGSESFIAKNNSFVATASALWNINNSEHLISTREQIVSNGIDLENMIAQMRSGKLEGELEDYREKIREIRSKKHTIQYKMNERLQHVNAEELSIAGFIDLLKEIKRDTETIVQCHEQELQKMESAFNDGAFESPLFADTCE</sequence>
<dbReference type="VEuPathDB" id="VectorBase:ASTEI20_042934"/>
<evidence type="ECO:0000313" key="2">
    <source>
        <dbReference type="Proteomes" id="UP000076408"/>
    </source>
</evidence>
<protein>
    <submittedName>
        <fullName evidence="1">Uncharacterized protein</fullName>
    </submittedName>
</protein>
<organism evidence="1 2">
    <name type="scientific">Anopheles stephensi</name>
    <name type="common">Indo-Pakistan malaria mosquito</name>
    <dbReference type="NCBI Taxonomy" id="30069"/>
    <lineage>
        <taxon>Eukaryota</taxon>
        <taxon>Metazoa</taxon>
        <taxon>Ecdysozoa</taxon>
        <taxon>Arthropoda</taxon>
        <taxon>Hexapoda</taxon>
        <taxon>Insecta</taxon>
        <taxon>Pterygota</taxon>
        <taxon>Neoptera</taxon>
        <taxon>Endopterygota</taxon>
        <taxon>Diptera</taxon>
        <taxon>Nematocera</taxon>
        <taxon>Culicoidea</taxon>
        <taxon>Culicidae</taxon>
        <taxon>Anophelinae</taxon>
        <taxon>Anopheles</taxon>
    </lineage>
</organism>
<accession>A0A182YSU2</accession>